<protein>
    <submittedName>
        <fullName evidence="1">Uncharacterized protein</fullName>
    </submittedName>
</protein>
<comment type="caution">
    <text evidence="1">The sequence shown here is derived from an EMBL/GenBank/DDBJ whole genome shotgun (WGS) entry which is preliminary data.</text>
</comment>
<dbReference type="RefSeq" id="WP_277900156.1">
    <property type="nucleotide sequence ID" value="NZ_JAPMUA010000003.1"/>
</dbReference>
<proteinExistence type="predicted"/>
<dbReference type="EMBL" id="JAPMUA010000003">
    <property type="protein sequence ID" value="MDG3585928.1"/>
    <property type="molecule type" value="Genomic_DNA"/>
</dbReference>
<evidence type="ECO:0000313" key="2">
    <source>
        <dbReference type="Proteomes" id="UP001153642"/>
    </source>
</evidence>
<gene>
    <name evidence="1" type="ORF">OSR52_08595</name>
</gene>
<reference evidence="1" key="1">
    <citation type="submission" date="2022-11" db="EMBL/GenBank/DDBJ databases">
        <title>High-quality draft genome sequence of Galbibacter sp. strain CMA-7.</title>
        <authorList>
            <person name="Wei L."/>
            <person name="Dong C."/>
            <person name="Shao Z."/>
        </authorList>
    </citation>
    <scope>NUCLEOTIDE SEQUENCE</scope>
    <source>
        <strain evidence="1">CMA-7</strain>
    </source>
</reference>
<name>A0ABT6FRN2_9FLAO</name>
<dbReference type="Proteomes" id="UP001153642">
    <property type="component" value="Unassembled WGS sequence"/>
</dbReference>
<evidence type="ECO:0000313" key="1">
    <source>
        <dbReference type="EMBL" id="MDG3585928.1"/>
    </source>
</evidence>
<organism evidence="1 2">
    <name type="scientific">Galbibacter pacificus</name>
    <dbReference type="NCBI Taxonomy" id="2996052"/>
    <lineage>
        <taxon>Bacteria</taxon>
        <taxon>Pseudomonadati</taxon>
        <taxon>Bacteroidota</taxon>
        <taxon>Flavobacteriia</taxon>
        <taxon>Flavobacteriales</taxon>
        <taxon>Flavobacteriaceae</taxon>
        <taxon>Galbibacter</taxon>
    </lineage>
</organism>
<accession>A0ABT6FRN2</accession>
<sequence>MTGKKITMKQLIKLIDTCIENMATKRVYYPRRLKTKWISLIDDSDKLVMFEEYLSKKTISIGLDKLMSVDLCHKTLEAVLLENLGVLGWLSKKEILQNCINKLSKHENGRMYLKANGYCIDN</sequence>
<keyword evidence="2" id="KW-1185">Reference proteome</keyword>